<feature type="compositionally biased region" description="Polar residues" evidence="1">
    <location>
        <begin position="15"/>
        <end position="36"/>
    </location>
</feature>
<dbReference type="Proteomes" id="UP000887565">
    <property type="component" value="Unplaced"/>
</dbReference>
<evidence type="ECO:0000313" key="3">
    <source>
        <dbReference type="WBParaSite" id="nRc.2.0.1.t09412-RA"/>
    </source>
</evidence>
<protein>
    <submittedName>
        <fullName evidence="3">Uncharacterized protein</fullName>
    </submittedName>
</protein>
<reference evidence="3" key="1">
    <citation type="submission" date="2022-11" db="UniProtKB">
        <authorList>
            <consortium name="WormBaseParasite"/>
        </authorList>
    </citation>
    <scope>IDENTIFICATION</scope>
</reference>
<evidence type="ECO:0000256" key="1">
    <source>
        <dbReference type="SAM" id="MobiDB-lite"/>
    </source>
</evidence>
<dbReference type="WBParaSite" id="nRc.2.0.1.t09412-RA">
    <property type="protein sequence ID" value="nRc.2.0.1.t09412-RA"/>
    <property type="gene ID" value="nRc.2.0.1.g09412"/>
</dbReference>
<name>A0A915I5K5_ROMCU</name>
<feature type="compositionally biased region" description="Basic and acidic residues" evidence="1">
    <location>
        <begin position="37"/>
        <end position="47"/>
    </location>
</feature>
<feature type="region of interest" description="Disordered" evidence="1">
    <location>
        <begin position="15"/>
        <end position="61"/>
    </location>
</feature>
<accession>A0A915I5K5</accession>
<sequence>MALGVRIVSPNQTVVADPQGSNMMDSVRNNGSQCDNSHNDEEMREQSLEELCPQTSQVQGE</sequence>
<proteinExistence type="predicted"/>
<keyword evidence="2" id="KW-1185">Reference proteome</keyword>
<dbReference type="AlphaFoldDB" id="A0A915I5K5"/>
<organism evidence="2 3">
    <name type="scientific">Romanomermis culicivorax</name>
    <name type="common">Nematode worm</name>
    <dbReference type="NCBI Taxonomy" id="13658"/>
    <lineage>
        <taxon>Eukaryota</taxon>
        <taxon>Metazoa</taxon>
        <taxon>Ecdysozoa</taxon>
        <taxon>Nematoda</taxon>
        <taxon>Enoplea</taxon>
        <taxon>Dorylaimia</taxon>
        <taxon>Mermithida</taxon>
        <taxon>Mermithoidea</taxon>
        <taxon>Mermithidae</taxon>
        <taxon>Romanomermis</taxon>
    </lineage>
</organism>
<evidence type="ECO:0000313" key="2">
    <source>
        <dbReference type="Proteomes" id="UP000887565"/>
    </source>
</evidence>